<evidence type="ECO:0000256" key="3">
    <source>
        <dbReference type="ARBA" id="ARBA00023319"/>
    </source>
</evidence>
<dbReference type="InterPro" id="IPR000719">
    <property type="entry name" value="Prot_kinase_dom"/>
</dbReference>
<dbReference type="SMART" id="SM00409">
    <property type="entry name" value="IG"/>
    <property type="match status" value="1"/>
</dbReference>
<comment type="caution">
    <text evidence="7">The sequence shown here is derived from an EMBL/GenBank/DDBJ whole genome shotgun (WGS) entry which is preliminary data.</text>
</comment>
<dbReference type="PROSITE" id="PS00109">
    <property type="entry name" value="PROTEIN_KINASE_TYR"/>
    <property type="match status" value="1"/>
</dbReference>
<feature type="region of interest" description="Disordered" evidence="4">
    <location>
        <begin position="86"/>
        <end position="136"/>
    </location>
</feature>
<dbReference type="FunFam" id="2.60.40.10:FF:001071">
    <property type="entry name" value="obscurin isoform X4"/>
    <property type="match status" value="1"/>
</dbReference>
<protein>
    <recommendedName>
        <fullName evidence="9">Obscurin</fullName>
    </recommendedName>
</protein>
<dbReference type="Gene3D" id="1.10.510.10">
    <property type="entry name" value="Transferase(Phosphotransferase) domain 1"/>
    <property type="match status" value="1"/>
</dbReference>
<feature type="domain" description="Protein kinase" evidence="5">
    <location>
        <begin position="369"/>
        <end position="621"/>
    </location>
</feature>
<evidence type="ECO:0000313" key="7">
    <source>
        <dbReference type="EMBL" id="VTJ90102.1"/>
    </source>
</evidence>
<dbReference type="InterPro" id="IPR003599">
    <property type="entry name" value="Ig_sub"/>
</dbReference>
<evidence type="ECO:0000256" key="4">
    <source>
        <dbReference type="SAM" id="MobiDB-lite"/>
    </source>
</evidence>
<dbReference type="Proteomes" id="UP000335636">
    <property type="component" value="Unassembled WGS sequence"/>
</dbReference>
<evidence type="ECO:0008006" key="9">
    <source>
        <dbReference type="Google" id="ProtNLM"/>
    </source>
</evidence>
<evidence type="ECO:0000256" key="1">
    <source>
        <dbReference type="ARBA" id="ARBA00022553"/>
    </source>
</evidence>
<dbReference type="SUPFAM" id="SSF56112">
    <property type="entry name" value="Protein kinase-like (PK-like)"/>
    <property type="match status" value="1"/>
</dbReference>
<dbReference type="PROSITE" id="PS50011">
    <property type="entry name" value="PROTEIN_KINASE_DOM"/>
    <property type="match status" value="1"/>
</dbReference>
<dbReference type="PROSITE" id="PS50835">
    <property type="entry name" value="IG_LIKE"/>
    <property type="match status" value="1"/>
</dbReference>
<dbReference type="Gene3D" id="2.60.40.10">
    <property type="entry name" value="Immunoglobulins"/>
    <property type="match status" value="1"/>
</dbReference>
<evidence type="ECO:0000313" key="8">
    <source>
        <dbReference type="Proteomes" id="UP000335636"/>
    </source>
</evidence>
<dbReference type="CDD" id="cd00096">
    <property type="entry name" value="Ig"/>
    <property type="match status" value="1"/>
</dbReference>
<dbReference type="Gene3D" id="3.30.200.20">
    <property type="entry name" value="Phosphorylase Kinase, domain 1"/>
    <property type="match status" value="1"/>
</dbReference>
<dbReference type="SUPFAM" id="SSF48726">
    <property type="entry name" value="Immunoglobulin"/>
    <property type="match status" value="1"/>
</dbReference>
<dbReference type="InterPro" id="IPR008266">
    <property type="entry name" value="Tyr_kinase_AS"/>
</dbReference>
<proteinExistence type="predicted"/>
<keyword evidence="2" id="KW-1015">Disulfide bond</keyword>
<organism evidence="7 8">
    <name type="scientific">Marmota monax</name>
    <name type="common">Woodchuck</name>
    <dbReference type="NCBI Taxonomy" id="9995"/>
    <lineage>
        <taxon>Eukaryota</taxon>
        <taxon>Metazoa</taxon>
        <taxon>Chordata</taxon>
        <taxon>Craniata</taxon>
        <taxon>Vertebrata</taxon>
        <taxon>Euteleostomi</taxon>
        <taxon>Mammalia</taxon>
        <taxon>Eutheria</taxon>
        <taxon>Euarchontoglires</taxon>
        <taxon>Glires</taxon>
        <taxon>Rodentia</taxon>
        <taxon>Sciuromorpha</taxon>
        <taxon>Sciuridae</taxon>
        <taxon>Xerinae</taxon>
        <taxon>Marmotini</taxon>
        <taxon>Marmota</taxon>
    </lineage>
</organism>
<dbReference type="InterPro" id="IPR007110">
    <property type="entry name" value="Ig-like_dom"/>
</dbReference>
<reference evidence="7" key="1">
    <citation type="submission" date="2019-04" db="EMBL/GenBank/DDBJ databases">
        <authorList>
            <person name="Alioto T."/>
            <person name="Alioto T."/>
        </authorList>
    </citation>
    <scope>NUCLEOTIDE SEQUENCE [LARGE SCALE GENOMIC DNA]</scope>
</reference>
<dbReference type="InterPro" id="IPR003598">
    <property type="entry name" value="Ig_sub2"/>
</dbReference>
<feature type="domain" description="Ig-like" evidence="6">
    <location>
        <begin position="199"/>
        <end position="284"/>
    </location>
</feature>
<dbReference type="PANTHER" id="PTHR24347">
    <property type="entry name" value="SERINE/THREONINE-PROTEIN KINASE"/>
    <property type="match status" value="1"/>
</dbReference>
<dbReference type="GO" id="GO:0005524">
    <property type="term" value="F:ATP binding"/>
    <property type="evidence" value="ECO:0007669"/>
    <property type="project" value="InterPro"/>
</dbReference>
<gene>
    <name evidence="7" type="ORF">MONAX_5E047130</name>
</gene>
<keyword evidence="8" id="KW-1185">Reference proteome</keyword>
<dbReference type="Pfam" id="PF00069">
    <property type="entry name" value="Pkinase"/>
    <property type="match status" value="1"/>
</dbReference>
<accession>A0A5E4DAL1</accession>
<keyword evidence="1" id="KW-0597">Phosphoprotein</keyword>
<dbReference type="InterPro" id="IPR011009">
    <property type="entry name" value="Kinase-like_dom_sf"/>
</dbReference>
<dbReference type="SMART" id="SM00408">
    <property type="entry name" value="IGc2"/>
    <property type="match status" value="1"/>
</dbReference>
<evidence type="ECO:0000259" key="5">
    <source>
        <dbReference type="PROSITE" id="PS50011"/>
    </source>
</evidence>
<evidence type="ECO:0000259" key="6">
    <source>
        <dbReference type="PROSITE" id="PS50835"/>
    </source>
</evidence>
<dbReference type="InterPro" id="IPR036179">
    <property type="entry name" value="Ig-like_dom_sf"/>
</dbReference>
<keyword evidence="3" id="KW-0393">Immunoglobulin domain</keyword>
<dbReference type="GO" id="GO:0004672">
    <property type="term" value="F:protein kinase activity"/>
    <property type="evidence" value="ECO:0007669"/>
    <property type="project" value="InterPro"/>
</dbReference>
<sequence length="665" mass="72578">MAHISRILKGRPEGDLLLVLSPGTSLPLRFTHPFMLRVLLGPLSGAADPTSQLHPRLYLSPGGTSADLNLPYWACEAILETAAGRAPGERAARNPGLPHCRPSDPGAQLTPASLTPELPGSPNSREASLTPAPSNPLLHLPETWACREDRQCEEAGAARGQTSLLRPPPPPAGLEEPPRKKAGLASLRLSGLKGRDQAPTFLRELSDETVVLGQSVTLACQVLAQPAAQATWSKDGALLESSGHLLISSTLKNFQLLTILVVTAEDLGMYTCSVSNPLGTATTTGVLRKAERPSSSPRPDIGEVYTDRVLLVWKPVESYGPVTYIVQCCIEGTASPSEQVLLGGPRHLASEEESGQGRPAPPLPSTRNFAFQMQIRRGRFSVVRQCREKASGRALAAKIVPYRPEDRAAVLREYEALKRLRHPHLAQLHAAYLSPRHLVLILELCSGPELLPCLAERTSYSESEVKDYLWQMLSATRYLHAQHILHLDLRSENLMVTEYNLLKVVDLGNAQSLTQEKVLPSDNFKDYLETMAPELLEGHGAVPQTDIWAIGVTAFIMLSAEYPVSSEGTRDLQKGLRKGLIRLSRCYAGLSGGAVAFLRSALCAQPWGRPCASSCLQCPWLTEEGPAASRPAPVTFPTARLRAFVRERERRRALLYKRHNLAQVR</sequence>
<dbReference type="AlphaFoldDB" id="A0A5E4DAL1"/>
<feature type="region of interest" description="Disordered" evidence="4">
    <location>
        <begin position="152"/>
        <end position="179"/>
    </location>
</feature>
<name>A0A5E4DAL1_MARMO</name>
<dbReference type="FunFam" id="3.30.200.20:FF:000501">
    <property type="entry name" value="Obscurin isoform B"/>
    <property type="match status" value="1"/>
</dbReference>
<dbReference type="EMBL" id="CABDUW010004124">
    <property type="protein sequence ID" value="VTJ90102.1"/>
    <property type="molecule type" value="Genomic_DNA"/>
</dbReference>
<dbReference type="Pfam" id="PF07679">
    <property type="entry name" value="I-set"/>
    <property type="match status" value="1"/>
</dbReference>
<dbReference type="InterPro" id="IPR013098">
    <property type="entry name" value="Ig_I-set"/>
</dbReference>
<dbReference type="FunFam" id="1.10.510.10:FF:000912">
    <property type="entry name" value="obscurin isoform X1"/>
    <property type="match status" value="1"/>
</dbReference>
<dbReference type="InterPro" id="IPR013783">
    <property type="entry name" value="Ig-like_fold"/>
</dbReference>
<evidence type="ECO:0000256" key="2">
    <source>
        <dbReference type="ARBA" id="ARBA00023157"/>
    </source>
</evidence>